<feature type="binding site" evidence="5">
    <location>
        <position position="86"/>
    </location>
    <ligand>
        <name>ATP</name>
        <dbReference type="ChEBI" id="CHEBI:30616"/>
    </ligand>
</feature>
<dbReference type="SUPFAM" id="SSF56112">
    <property type="entry name" value="Protein kinase-like (PK-like)"/>
    <property type="match status" value="1"/>
</dbReference>
<dbReference type="PROSITE" id="PS00107">
    <property type="entry name" value="PROTEIN_KINASE_ATP"/>
    <property type="match status" value="1"/>
</dbReference>
<evidence type="ECO:0000256" key="3">
    <source>
        <dbReference type="ARBA" id="ARBA00022840"/>
    </source>
</evidence>
<keyword evidence="3 5" id="KW-0067">ATP-binding</keyword>
<feature type="region of interest" description="Disordered" evidence="7">
    <location>
        <begin position="343"/>
        <end position="367"/>
    </location>
</feature>
<evidence type="ECO:0000259" key="8">
    <source>
        <dbReference type="PROSITE" id="PS50011"/>
    </source>
</evidence>
<dbReference type="PANTHER" id="PTHR11909">
    <property type="entry name" value="CASEIN KINASE-RELATED"/>
    <property type="match status" value="1"/>
</dbReference>
<feature type="domain" description="Protein kinase" evidence="8">
    <location>
        <begin position="57"/>
        <end position="340"/>
    </location>
</feature>
<dbReference type="PROSITE" id="PS00108">
    <property type="entry name" value="PROTEIN_KINASE_ST"/>
    <property type="match status" value="1"/>
</dbReference>
<dbReference type="SMART" id="SM00220">
    <property type="entry name" value="S_TKc"/>
    <property type="match status" value="1"/>
</dbReference>
<evidence type="ECO:0000256" key="4">
    <source>
        <dbReference type="ARBA" id="ARBA00023860"/>
    </source>
</evidence>
<keyword evidence="6" id="KW-0418">Kinase</keyword>
<dbReference type="EMBL" id="HBNR01012318">
    <property type="protein sequence ID" value="CAE4568338.1"/>
    <property type="molecule type" value="Transcribed_RNA"/>
</dbReference>
<organism evidence="9">
    <name type="scientific">Alexandrium monilatum</name>
    <dbReference type="NCBI Taxonomy" id="311494"/>
    <lineage>
        <taxon>Eukaryota</taxon>
        <taxon>Sar</taxon>
        <taxon>Alveolata</taxon>
        <taxon>Dinophyceae</taxon>
        <taxon>Gonyaulacales</taxon>
        <taxon>Pyrocystaceae</taxon>
        <taxon>Alexandrium</taxon>
    </lineage>
</organism>
<dbReference type="EC" id="2.7.11.1" evidence="1"/>
<evidence type="ECO:0000256" key="6">
    <source>
        <dbReference type="RuleBase" id="RU000304"/>
    </source>
</evidence>
<name>A0A7S4UBT4_9DINO</name>
<feature type="compositionally biased region" description="Basic residues" evidence="7">
    <location>
        <begin position="355"/>
        <end position="367"/>
    </location>
</feature>
<dbReference type="InterPro" id="IPR017441">
    <property type="entry name" value="Protein_kinase_ATP_BS"/>
</dbReference>
<reference evidence="9" key="1">
    <citation type="submission" date="2021-01" db="EMBL/GenBank/DDBJ databases">
        <authorList>
            <person name="Corre E."/>
            <person name="Pelletier E."/>
            <person name="Niang G."/>
            <person name="Scheremetjew M."/>
            <person name="Finn R."/>
            <person name="Kale V."/>
            <person name="Holt S."/>
            <person name="Cochrane G."/>
            <person name="Meng A."/>
            <person name="Brown T."/>
            <person name="Cohen L."/>
        </authorList>
    </citation>
    <scope>NUCLEOTIDE SEQUENCE</scope>
    <source>
        <strain evidence="9">CCMP3105</strain>
    </source>
</reference>
<keyword evidence="6" id="KW-0723">Serine/threonine-protein kinase</keyword>
<dbReference type="InterPro" id="IPR000719">
    <property type="entry name" value="Prot_kinase_dom"/>
</dbReference>
<dbReference type="GO" id="GO:0005524">
    <property type="term" value="F:ATP binding"/>
    <property type="evidence" value="ECO:0007669"/>
    <property type="project" value="UniProtKB-UniRule"/>
</dbReference>
<evidence type="ECO:0000256" key="1">
    <source>
        <dbReference type="ARBA" id="ARBA00012513"/>
    </source>
</evidence>
<sequence>MGSSDCLHPRKPMRSEESYTRHSGSREEDHGGEAEDEEDDESSASPPPVPRVICGRFDVGRMIGSGSYSEVFAGFDRAAGERVAIKLEWQKAEKGRKLLAEARLYKSLGFNGSLPGIRWSGVEGEYNVMVMDLLGPSLDELFRSCGRRFSLATVLRLAVQMIECIEFVHTCGIIHRDIKPHNFLMGTGDRSERLYIMDFGLAKRFRDFETGEHIPCAHKRGVTGTVRYASLNVHEGFEPSRRDDLEAIGNVLLHLLRGNLPWQGLKAASKRRKHQKIRKSKAETSIEDLCRGYPQEFVRFFHHCRSLQYVDRPDYGYLRGLMKGALARECGQREPRYDWMLAKAASESETDSRSQKRRRRQHHHSKP</sequence>
<evidence type="ECO:0000256" key="2">
    <source>
        <dbReference type="ARBA" id="ARBA00022741"/>
    </source>
</evidence>
<feature type="region of interest" description="Disordered" evidence="7">
    <location>
        <begin position="1"/>
        <end position="50"/>
    </location>
</feature>
<evidence type="ECO:0000256" key="7">
    <source>
        <dbReference type="SAM" id="MobiDB-lite"/>
    </source>
</evidence>
<dbReference type="InterPro" id="IPR050235">
    <property type="entry name" value="CK1_Ser-Thr_kinase"/>
</dbReference>
<dbReference type="InterPro" id="IPR008271">
    <property type="entry name" value="Ser/Thr_kinase_AS"/>
</dbReference>
<evidence type="ECO:0000313" key="9">
    <source>
        <dbReference type="EMBL" id="CAE4568338.1"/>
    </source>
</evidence>
<dbReference type="PROSITE" id="PS50011">
    <property type="entry name" value="PROTEIN_KINASE_DOM"/>
    <property type="match status" value="1"/>
</dbReference>
<dbReference type="Gene3D" id="1.10.510.10">
    <property type="entry name" value="Transferase(Phosphotransferase) domain 1"/>
    <property type="match status" value="1"/>
</dbReference>
<comment type="similarity">
    <text evidence="6">Belongs to the protein kinase superfamily.</text>
</comment>
<feature type="compositionally biased region" description="Basic and acidic residues" evidence="7">
    <location>
        <begin position="13"/>
        <end position="33"/>
    </location>
</feature>
<keyword evidence="2 5" id="KW-0547">Nucleotide-binding</keyword>
<dbReference type="InterPro" id="IPR011009">
    <property type="entry name" value="Kinase-like_dom_sf"/>
</dbReference>
<dbReference type="AlphaFoldDB" id="A0A7S4UBT4"/>
<accession>A0A7S4UBT4</accession>
<evidence type="ECO:0000256" key="5">
    <source>
        <dbReference type="PROSITE-ProRule" id="PRU10141"/>
    </source>
</evidence>
<keyword evidence="6" id="KW-0808">Transferase</keyword>
<dbReference type="CDD" id="cd14016">
    <property type="entry name" value="STKc_CK1"/>
    <property type="match status" value="1"/>
</dbReference>
<protein>
    <recommendedName>
        <fullName evidence="4">Casein kinase I</fullName>
        <ecNumber evidence="1">2.7.11.1</ecNumber>
    </recommendedName>
</protein>
<proteinExistence type="inferred from homology"/>
<dbReference type="Pfam" id="PF00069">
    <property type="entry name" value="Pkinase"/>
    <property type="match status" value="1"/>
</dbReference>
<gene>
    <name evidence="9" type="ORF">AMON00008_LOCUS7957</name>
</gene>
<dbReference type="GO" id="GO:0004674">
    <property type="term" value="F:protein serine/threonine kinase activity"/>
    <property type="evidence" value="ECO:0007669"/>
    <property type="project" value="UniProtKB-KW"/>
</dbReference>